<dbReference type="PROSITE" id="PS50082">
    <property type="entry name" value="WD_REPEATS_2"/>
    <property type="match status" value="3"/>
</dbReference>
<feature type="repeat" description="WD" evidence="7">
    <location>
        <begin position="214"/>
        <end position="256"/>
    </location>
</feature>
<accession>A0A059CSQ8</accession>
<dbReference type="InterPro" id="IPR019775">
    <property type="entry name" value="WD40_repeat_CS"/>
</dbReference>
<comment type="function">
    <text evidence="6">Component of the anaphase promoting complex/cyclosome (APC/C), a cell cycle-regulated E3 ubiquitin-protein ligase complex that controls progression through mitosis and the G1 phase of the cell cycle.</text>
</comment>
<dbReference type="Pfam" id="PF12894">
    <property type="entry name" value="ANAPC4_WD40"/>
    <property type="match status" value="1"/>
</dbReference>
<evidence type="ECO:0000259" key="8">
    <source>
        <dbReference type="Pfam" id="PF12894"/>
    </source>
</evidence>
<evidence type="ECO:0000256" key="2">
    <source>
        <dbReference type="ARBA" id="ARBA00022618"/>
    </source>
</evidence>
<dbReference type="GO" id="GO:0005680">
    <property type="term" value="C:anaphase-promoting complex"/>
    <property type="evidence" value="ECO:0000318"/>
    <property type="project" value="GO_Central"/>
</dbReference>
<dbReference type="Gene3D" id="2.130.10.10">
    <property type="entry name" value="YVTN repeat-like/Quinoprotein amine dehydrogenase"/>
    <property type="match status" value="1"/>
</dbReference>
<dbReference type="GO" id="GO:1905786">
    <property type="term" value="P:positive regulation of anaphase-promoting complex-dependent catabolic process"/>
    <property type="evidence" value="ECO:0000318"/>
    <property type="project" value="GO_Central"/>
</dbReference>
<dbReference type="InterPro" id="IPR036322">
    <property type="entry name" value="WD40_repeat_dom_sf"/>
</dbReference>
<keyword evidence="2" id="KW-0132">Cell division</keyword>
<keyword evidence="4" id="KW-0498">Mitosis</keyword>
<gene>
    <name evidence="9" type="ORF">EUGRSUZ_C02322</name>
</gene>
<dbReference type="GO" id="GO:1990757">
    <property type="term" value="F:ubiquitin ligase activator activity"/>
    <property type="evidence" value="ECO:0000318"/>
    <property type="project" value="GO_Central"/>
</dbReference>
<evidence type="ECO:0000313" key="9">
    <source>
        <dbReference type="EMBL" id="KCW80960.1"/>
    </source>
</evidence>
<keyword evidence="5" id="KW-0131">Cell cycle</keyword>
<dbReference type="Gramene" id="KCW80960">
    <property type="protein sequence ID" value="KCW80960"/>
    <property type="gene ID" value="EUGRSUZ_C02322"/>
</dbReference>
<evidence type="ECO:0000256" key="7">
    <source>
        <dbReference type="PROSITE-ProRule" id="PRU00221"/>
    </source>
</evidence>
<dbReference type="GO" id="GO:0051301">
    <property type="term" value="P:cell division"/>
    <property type="evidence" value="ECO:0007669"/>
    <property type="project" value="UniProtKB-KW"/>
</dbReference>
<dbReference type="UniPathway" id="UPA00143"/>
<dbReference type="PANTHER" id="PTHR19918:SF8">
    <property type="entry name" value="FI02843P"/>
    <property type="match status" value="1"/>
</dbReference>
<dbReference type="GO" id="GO:0016567">
    <property type="term" value="P:protein ubiquitination"/>
    <property type="evidence" value="ECO:0007669"/>
    <property type="project" value="UniProtKB-UniPathway"/>
</dbReference>
<dbReference type="InterPro" id="IPR024977">
    <property type="entry name" value="Apc4-like_WD40_dom"/>
</dbReference>
<dbReference type="InterPro" id="IPR015943">
    <property type="entry name" value="WD40/YVTN_repeat-like_dom_sf"/>
</dbReference>
<dbReference type="EMBL" id="KK198755">
    <property type="protein sequence ID" value="KCW80960.1"/>
    <property type="molecule type" value="Genomic_DNA"/>
</dbReference>
<dbReference type="PROSITE" id="PS50294">
    <property type="entry name" value="WD_REPEATS_REGION"/>
    <property type="match status" value="3"/>
</dbReference>
<dbReference type="SMART" id="SM00320">
    <property type="entry name" value="WD40"/>
    <property type="match status" value="3"/>
</dbReference>
<dbReference type="AlphaFoldDB" id="A0A059CSQ8"/>
<dbReference type="InterPro" id="IPR001680">
    <property type="entry name" value="WD40_rpt"/>
</dbReference>
<evidence type="ECO:0000256" key="6">
    <source>
        <dbReference type="ARBA" id="ARBA00023425"/>
    </source>
</evidence>
<feature type="domain" description="Anaphase-promoting complex subunit 4-like WD40" evidence="8">
    <location>
        <begin position="77"/>
        <end position="160"/>
    </location>
</feature>
<evidence type="ECO:0000256" key="3">
    <source>
        <dbReference type="ARBA" id="ARBA00022737"/>
    </source>
</evidence>
<dbReference type="InterPro" id="IPR033010">
    <property type="entry name" value="Cdc20/Fizzy"/>
</dbReference>
<keyword evidence="1 7" id="KW-0853">WD repeat</keyword>
<dbReference type="PROSITE" id="PS00678">
    <property type="entry name" value="WD_REPEATS_1"/>
    <property type="match status" value="1"/>
</dbReference>
<reference evidence="9" key="1">
    <citation type="submission" date="2013-07" db="EMBL/GenBank/DDBJ databases">
        <title>The genome of Eucalyptus grandis.</title>
        <authorList>
            <person name="Schmutz J."/>
            <person name="Hayes R."/>
            <person name="Myburg A."/>
            <person name="Tuskan G."/>
            <person name="Grattapaglia D."/>
            <person name="Rokhsar D.S."/>
        </authorList>
    </citation>
    <scope>NUCLEOTIDE SEQUENCE</scope>
    <source>
        <tissue evidence="9">Leaf extractions</tissue>
    </source>
</reference>
<dbReference type="InParanoid" id="A0A059CSQ8"/>
<dbReference type="OMA" id="HNKQSIC"/>
<protein>
    <recommendedName>
        <fullName evidence="8">Anaphase-promoting complex subunit 4-like WD40 domain-containing protein</fullName>
    </recommendedName>
</protein>
<sequence length="295" mass="32777">MDFDYAHSLLTGEKKWKEKSAVMSASSEAYQKLLAEALDMNRIIKPCRSIPKACQRMLDSPNISDDYNLNLLDWGANDVVAIALSETVYLWNASNGSITEQVTFNNEEGPVTSVSWAPDGQRIAIGLQNSHVQLWDFSAQRQLRTLRGGHRLRVGSLAWNNHVLTTGGMDSEVCGLKWSPSGKQLASGGNDNLLYLWNRSRAFLNSGTQSLHNIEAHTATVKALAWCPFQVNLLASGGSDRCVKFWNTCTGMCLNSVDTGSQVCALLWSKRERELLSSHGPTENQLILWKYPSRK</sequence>
<dbReference type="STRING" id="71139.A0A059CSQ8"/>
<name>A0A059CSQ8_EUCGR</name>
<dbReference type="GO" id="GO:0031145">
    <property type="term" value="P:anaphase-promoting complex-dependent catabolic process"/>
    <property type="evidence" value="ECO:0000318"/>
    <property type="project" value="GO_Central"/>
</dbReference>
<evidence type="ECO:0000256" key="4">
    <source>
        <dbReference type="ARBA" id="ARBA00022776"/>
    </source>
</evidence>
<evidence type="ECO:0000256" key="5">
    <source>
        <dbReference type="ARBA" id="ARBA00023306"/>
    </source>
</evidence>
<dbReference type="PANTHER" id="PTHR19918">
    <property type="entry name" value="CELL DIVISION CYCLE 20 CDC20 FIZZY -RELATED"/>
    <property type="match status" value="1"/>
</dbReference>
<dbReference type="Pfam" id="PF00400">
    <property type="entry name" value="WD40"/>
    <property type="match status" value="2"/>
</dbReference>
<dbReference type="GO" id="GO:0010997">
    <property type="term" value="F:anaphase-promoting complex binding"/>
    <property type="evidence" value="ECO:0000318"/>
    <property type="project" value="GO_Central"/>
</dbReference>
<feature type="repeat" description="WD" evidence="7">
    <location>
        <begin position="104"/>
        <end position="145"/>
    </location>
</feature>
<dbReference type="SUPFAM" id="SSF50978">
    <property type="entry name" value="WD40 repeat-like"/>
    <property type="match status" value="1"/>
</dbReference>
<evidence type="ECO:0000256" key="1">
    <source>
        <dbReference type="ARBA" id="ARBA00022574"/>
    </source>
</evidence>
<proteinExistence type="predicted"/>
<organism evidence="9">
    <name type="scientific">Eucalyptus grandis</name>
    <name type="common">Flooded gum</name>
    <dbReference type="NCBI Taxonomy" id="71139"/>
    <lineage>
        <taxon>Eukaryota</taxon>
        <taxon>Viridiplantae</taxon>
        <taxon>Streptophyta</taxon>
        <taxon>Embryophyta</taxon>
        <taxon>Tracheophyta</taxon>
        <taxon>Spermatophyta</taxon>
        <taxon>Magnoliopsida</taxon>
        <taxon>eudicotyledons</taxon>
        <taxon>Gunneridae</taxon>
        <taxon>Pentapetalae</taxon>
        <taxon>rosids</taxon>
        <taxon>malvids</taxon>
        <taxon>Myrtales</taxon>
        <taxon>Myrtaceae</taxon>
        <taxon>Myrtoideae</taxon>
        <taxon>Eucalypteae</taxon>
        <taxon>Eucalyptus</taxon>
    </lineage>
</organism>
<feature type="repeat" description="WD" evidence="7">
    <location>
        <begin position="166"/>
        <end position="198"/>
    </location>
</feature>
<keyword evidence="3" id="KW-0677">Repeat</keyword>